<dbReference type="PROSITE" id="PS51017">
    <property type="entry name" value="CCT"/>
    <property type="match status" value="1"/>
</dbReference>
<keyword evidence="2 3" id="KW-0539">Nucleus</keyword>
<dbReference type="GO" id="GO:0003700">
    <property type="term" value="F:DNA-binding transcription factor activity"/>
    <property type="evidence" value="ECO:0007669"/>
    <property type="project" value="TreeGrafter"/>
</dbReference>
<dbReference type="AlphaFoldDB" id="A0AAN9Q0F8"/>
<dbReference type="InterPro" id="IPR045281">
    <property type="entry name" value="CONSTANS-like"/>
</dbReference>
<evidence type="ECO:0000313" key="5">
    <source>
        <dbReference type="EMBL" id="KAK7317946.1"/>
    </source>
</evidence>
<accession>A0AAN9Q0F8</accession>
<name>A0AAN9Q0F8_CLITE</name>
<dbReference type="Proteomes" id="UP001359559">
    <property type="component" value="Unassembled WGS sequence"/>
</dbReference>
<dbReference type="InterPro" id="IPR010402">
    <property type="entry name" value="CCT_domain"/>
</dbReference>
<protein>
    <recommendedName>
        <fullName evidence="4">CCT domain-containing protein</fullName>
    </recommendedName>
</protein>
<dbReference type="PANTHER" id="PTHR31319">
    <property type="entry name" value="ZINC FINGER PROTEIN CONSTANS-LIKE 4"/>
    <property type="match status" value="1"/>
</dbReference>
<dbReference type="PANTHER" id="PTHR31319:SF53">
    <property type="entry name" value="ZINC FINGER PROTEIN CONSTANS-LIKE 5"/>
    <property type="match status" value="1"/>
</dbReference>
<comment type="subcellular location">
    <subcellularLocation>
        <location evidence="1 3">Nucleus</location>
    </subcellularLocation>
</comment>
<keyword evidence="6" id="KW-1185">Reference proteome</keyword>
<evidence type="ECO:0000313" key="6">
    <source>
        <dbReference type="Proteomes" id="UP001359559"/>
    </source>
</evidence>
<reference evidence="5 6" key="1">
    <citation type="submission" date="2024-01" db="EMBL/GenBank/DDBJ databases">
        <title>The genomes of 5 underutilized Papilionoideae crops provide insights into root nodulation and disease resistance.</title>
        <authorList>
            <person name="Yuan L."/>
        </authorList>
    </citation>
    <scope>NUCLEOTIDE SEQUENCE [LARGE SCALE GENOMIC DNA]</scope>
    <source>
        <strain evidence="5">LY-2023</strain>
        <tissue evidence="5">Leaf</tissue>
    </source>
</reference>
<evidence type="ECO:0000256" key="1">
    <source>
        <dbReference type="ARBA" id="ARBA00004123"/>
    </source>
</evidence>
<dbReference type="GO" id="GO:0005634">
    <property type="term" value="C:nucleus"/>
    <property type="evidence" value="ECO:0007669"/>
    <property type="project" value="UniProtKB-SubCell"/>
</dbReference>
<dbReference type="GO" id="GO:0009909">
    <property type="term" value="P:regulation of flower development"/>
    <property type="evidence" value="ECO:0007669"/>
    <property type="project" value="InterPro"/>
</dbReference>
<evidence type="ECO:0000256" key="2">
    <source>
        <dbReference type="ARBA" id="ARBA00023242"/>
    </source>
</evidence>
<feature type="domain" description="CCT" evidence="4">
    <location>
        <begin position="203"/>
        <end position="244"/>
    </location>
</feature>
<dbReference type="EMBL" id="JAYKXN010000001">
    <property type="protein sequence ID" value="KAK7317946.1"/>
    <property type="molecule type" value="Genomic_DNA"/>
</dbReference>
<sequence>MDGPIDSISCISSTKDEWNIRIICLWSVSSEKSFSKIPFSLEMVFMDTADVFGVLTGIGSEREIVKEGKNSKMIVVELSVLGKITSDTLLIEKFKLASVCKSSSFGDPSVSFLKSHSADLTGKLVPSKDLLDQLTQVSGDKDSCSGDNCLTPSKRSPNDVVDLDANIDAANNSFGLNSSESSGIVSGGGSSGQGVTQLYGMDREARVLRYKEKRKNRKFEKTIRYASRKAYAETRSRIKGQVAK</sequence>
<comment type="caution">
    <text evidence="5">The sequence shown here is derived from an EMBL/GenBank/DDBJ whole genome shotgun (WGS) entry which is preliminary data.</text>
</comment>
<evidence type="ECO:0000256" key="3">
    <source>
        <dbReference type="PROSITE-ProRule" id="PRU00357"/>
    </source>
</evidence>
<evidence type="ECO:0000259" key="4">
    <source>
        <dbReference type="PROSITE" id="PS51017"/>
    </source>
</evidence>
<dbReference type="Pfam" id="PF06203">
    <property type="entry name" value="CCT"/>
    <property type="match status" value="1"/>
</dbReference>
<gene>
    <name evidence="5" type="ORF">RJT34_02591</name>
</gene>
<organism evidence="5 6">
    <name type="scientific">Clitoria ternatea</name>
    <name type="common">Butterfly pea</name>
    <dbReference type="NCBI Taxonomy" id="43366"/>
    <lineage>
        <taxon>Eukaryota</taxon>
        <taxon>Viridiplantae</taxon>
        <taxon>Streptophyta</taxon>
        <taxon>Embryophyta</taxon>
        <taxon>Tracheophyta</taxon>
        <taxon>Spermatophyta</taxon>
        <taxon>Magnoliopsida</taxon>
        <taxon>eudicotyledons</taxon>
        <taxon>Gunneridae</taxon>
        <taxon>Pentapetalae</taxon>
        <taxon>rosids</taxon>
        <taxon>fabids</taxon>
        <taxon>Fabales</taxon>
        <taxon>Fabaceae</taxon>
        <taxon>Papilionoideae</taxon>
        <taxon>50 kb inversion clade</taxon>
        <taxon>NPAAA clade</taxon>
        <taxon>indigoferoid/millettioid clade</taxon>
        <taxon>Phaseoleae</taxon>
        <taxon>Clitoria</taxon>
    </lineage>
</organism>
<proteinExistence type="predicted"/>